<sequence>MAEPNATVGIVHTISTAESWASRTWTSSAADVASQCSPYRVSADVARQACPGSPSVLLLNDDSVILAQTMGRSIQVPEEKGSQDSEQGYVVYRTPLDPCVSIESVFSKVAIELTYQNSFHKLLLL</sequence>
<gene>
    <name evidence="1" type="ORF">F2Q70_00034343</name>
</gene>
<name>A0A8S9JWV2_BRACR</name>
<dbReference type="AlphaFoldDB" id="A0A8S9JWV2"/>
<dbReference type="EMBL" id="QGKY02000246">
    <property type="protein sequence ID" value="KAF2586382.1"/>
    <property type="molecule type" value="Genomic_DNA"/>
</dbReference>
<evidence type="ECO:0000313" key="1">
    <source>
        <dbReference type="EMBL" id="KAF2586382.1"/>
    </source>
</evidence>
<comment type="caution">
    <text evidence="1">The sequence shown here is derived from an EMBL/GenBank/DDBJ whole genome shotgun (WGS) entry which is preliminary data.</text>
</comment>
<accession>A0A8S9JWV2</accession>
<proteinExistence type="predicted"/>
<reference evidence="1" key="1">
    <citation type="submission" date="2019-12" db="EMBL/GenBank/DDBJ databases">
        <title>Genome sequencing and annotation of Brassica cretica.</title>
        <authorList>
            <person name="Studholme D.J."/>
            <person name="Sarris P.F."/>
        </authorList>
    </citation>
    <scope>NUCLEOTIDE SEQUENCE</scope>
    <source>
        <strain evidence="1">PFS-102/07</strain>
        <tissue evidence="1">Leaf</tissue>
    </source>
</reference>
<protein>
    <submittedName>
        <fullName evidence="1">Uncharacterized protein</fullName>
    </submittedName>
</protein>
<organism evidence="1">
    <name type="scientific">Brassica cretica</name>
    <name type="common">Mustard</name>
    <dbReference type="NCBI Taxonomy" id="69181"/>
    <lineage>
        <taxon>Eukaryota</taxon>
        <taxon>Viridiplantae</taxon>
        <taxon>Streptophyta</taxon>
        <taxon>Embryophyta</taxon>
        <taxon>Tracheophyta</taxon>
        <taxon>Spermatophyta</taxon>
        <taxon>Magnoliopsida</taxon>
        <taxon>eudicotyledons</taxon>
        <taxon>Gunneridae</taxon>
        <taxon>Pentapetalae</taxon>
        <taxon>rosids</taxon>
        <taxon>malvids</taxon>
        <taxon>Brassicales</taxon>
        <taxon>Brassicaceae</taxon>
        <taxon>Brassiceae</taxon>
        <taxon>Brassica</taxon>
    </lineage>
</organism>